<dbReference type="EMBL" id="MZMT01000007">
    <property type="protein sequence ID" value="PIO46142.1"/>
    <property type="molecule type" value="Genomic_DNA"/>
</dbReference>
<keyword evidence="3" id="KW-1185">Reference proteome</keyword>
<dbReference type="SUPFAM" id="SSF54001">
    <property type="entry name" value="Cysteine proteinases"/>
    <property type="match status" value="1"/>
</dbReference>
<reference evidence="2 3" key="1">
    <citation type="journal article" date="2017" name="Int J Environ Stud">
        <title>Does the Miocene-Pliocene relict legume Oxytropis triphylla form nitrogen-fixing nodules with a combination of bacterial strains?</title>
        <authorList>
            <person name="Safronova V."/>
            <person name="Belimov A."/>
            <person name="Sazanova A."/>
            <person name="Kuznetsova I."/>
            <person name="Popova J."/>
            <person name="Andronov E."/>
            <person name="Verkhozina A."/>
            <person name="Tikhonovich I."/>
        </authorList>
    </citation>
    <scope>NUCLEOTIDE SEQUENCE [LARGE SCALE GENOMIC DNA]</scope>
    <source>
        <strain evidence="2 3">Tri-38</strain>
    </source>
</reference>
<dbReference type="InterPro" id="IPR002931">
    <property type="entry name" value="Transglutaminase-like"/>
</dbReference>
<dbReference type="SMART" id="SM00460">
    <property type="entry name" value="TGc"/>
    <property type="match status" value="1"/>
</dbReference>
<dbReference type="Gene3D" id="2.60.40.2250">
    <property type="match status" value="1"/>
</dbReference>
<dbReference type="AlphaFoldDB" id="A0A2N9W324"/>
<gene>
    <name evidence="2" type="ORF">B5P45_03840</name>
</gene>
<name>A0A2N9W324_9HYPH</name>
<protein>
    <submittedName>
        <fullName evidence="2">Transglutaminase</fullName>
    </submittedName>
</protein>
<dbReference type="Proteomes" id="UP000232163">
    <property type="component" value="Unassembled WGS sequence"/>
</dbReference>
<organism evidence="2 3">
    <name type="scientific">Phyllobacterium zundukense</name>
    <dbReference type="NCBI Taxonomy" id="1867719"/>
    <lineage>
        <taxon>Bacteria</taxon>
        <taxon>Pseudomonadati</taxon>
        <taxon>Pseudomonadota</taxon>
        <taxon>Alphaproteobacteria</taxon>
        <taxon>Hyphomicrobiales</taxon>
        <taxon>Phyllobacteriaceae</taxon>
        <taxon>Phyllobacterium</taxon>
    </lineage>
</organism>
<feature type="domain" description="Transglutaminase-like" evidence="1">
    <location>
        <begin position="161"/>
        <end position="227"/>
    </location>
</feature>
<dbReference type="RefSeq" id="WP_100001942.1">
    <property type="nucleotide sequence ID" value="NZ_CP017941.1"/>
</dbReference>
<dbReference type="OrthoDB" id="5438043at2"/>
<dbReference type="InterPro" id="IPR038765">
    <property type="entry name" value="Papain-like_cys_pep_sf"/>
</dbReference>
<dbReference type="PANTHER" id="PTHR33490:SF12">
    <property type="entry name" value="BLL5557 PROTEIN"/>
    <property type="match status" value="1"/>
</dbReference>
<comment type="caution">
    <text evidence="2">The sequence shown here is derived from an EMBL/GenBank/DDBJ whole genome shotgun (WGS) entry which is preliminary data.</text>
</comment>
<dbReference type="Pfam" id="PF01841">
    <property type="entry name" value="Transglut_core"/>
    <property type="match status" value="1"/>
</dbReference>
<accession>A0A2N9W324</accession>
<dbReference type="KEGG" id="pht:BLM14_21340"/>
<dbReference type="Gene3D" id="3.10.620.30">
    <property type="match status" value="1"/>
</dbReference>
<evidence type="ECO:0000313" key="2">
    <source>
        <dbReference type="EMBL" id="PIO46142.1"/>
    </source>
</evidence>
<evidence type="ECO:0000259" key="1">
    <source>
        <dbReference type="SMART" id="SM00460"/>
    </source>
</evidence>
<dbReference type="PANTHER" id="PTHR33490">
    <property type="entry name" value="BLR5614 PROTEIN-RELATED"/>
    <property type="match status" value="1"/>
</dbReference>
<sequence length="272" mass="30206">MRLHVGCELTFEFPQETPLIAILNVHHSRVADLIGVETFTTSPAIQASGYHDQFGNWCNRIVAPAGAFSLSTNAVVNDSGGPDPVVLNAVQHPVQNLPDDTLVYLMGSRYCETDLLSDNAWKLFEHSPPGWQRVQAVCDYVHHYIHFGYEFSNPTRTAYGAFGEGRGVCRDYTHLAVALCRCLNIPTRYCTGYITDIGLPPPYAEMDFCAWMEVFLGGQWHAFDPRNNAPRIGRIKVAHGRDAADVPLTNIFGPNVLTKFKVWADEAAHTLA</sequence>
<proteinExistence type="predicted"/>
<evidence type="ECO:0000313" key="3">
    <source>
        <dbReference type="Proteomes" id="UP000232163"/>
    </source>
</evidence>